<reference evidence="1" key="1">
    <citation type="submission" date="2023-07" db="EMBL/GenBank/DDBJ databases">
        <title>draft genome sequence of fig (Ficus carica).</title>
        <authorList>
            <person name="Takahashi T."/>
            <person name="Nishimura K."/>
        </authorList>
    </citation>
    <scope>NUCLEOTIDE SEQUENCE</scope>
</reference>
<dbReference type="Proteomes" id="UP001187192">
    <property type="component" value="Unassembled WGS sequence"/>
</dbReference>
<keyword evidence="2" id="KW-1185">Reference proteome</keyword>
<gene>
    <name evidence="1" type="ORF">TIFTF001_029993</name>
</gene>
<accession>A0AA88DSD6</accession>
<dbReference type="AlphaFoldDB" id="A0AA88DSD6"/>
<evidence type="ECO:0000313" key="1">
    <source>
        <dbReference type="EMBL" id="GMN60897.1"/>
    </source>
</evidence>
<feature type="non-terminal residue" evidence="1">
    <location>
        <position position="1"/>
    </location>
</feature>
<name>A0AA88DSD6_FICCA</name>
<comment type="caution">
    <text evidence="1">The sequence shown here is derived from an EMBL/GenBank/DDBJ whole genome shotgun (WGS) entry which is preliminary data.</text>
</comment>
<protein>
    <submittedName>
        <fullName evidence="1">Uncharacterized protein</fullName>
    </submittedName>
</protein>
<organism evidence="1 2">
    <name type="scientific">Ficus carica</name>
    <name type="common">Common fig</name>
    <dbReference type="NCBI Taxonomy" id="3494"/>
    <lineage>
        <taxon>Eukaryota</taxon>
        <taxon>Viridiplantae</taxon>
        <taxon>Streptophyta</taxon>
        <taxon>Embryophyta</taxon>
        <taxon>Tracheophyta</taxon>
        <taxon>Spermatophyta</taxon>
        <taxon>Magnoliopsida</taxon>
        <taxon>eudicotyledons</taxon>
        <taxon>Gunneridae</taxon>
        <taxon>Pentapetalae</taxon>
        <taxon>rosids</taxon>
        <taxon>fabids</taxon>
        <taxon>Rosales</taxon>
        <taxon>Moraceae</taxon>
        <taxon>Ficeae</taxon>
        <taxon>Ficus</taxon>
    </lineage>
</organism>
<sequence>KLFGFQKKWSEALSTSVFHFVVTKYRN</sequence>
<proteinExistence type="predicted"/>
<dbReference type="EMBL" id="BTGU01000104">
    <property type="protein sequence ID" value="GMN60897.1"/>
    <property type="molecule type" value="Genomic_DNA"/>
</dbReference>
<evidence type="ECO:0000313" key="2">
    <source>
        <dbReference type="Proteomes" id="UP001187192"/>
    </source>
</evidence>